<evidence type="ECO:0000313" key="3">
    <source>
        <dbReference type="Proteomes" id="UP001303889"/>
    </source>
</evidence>
<name>A0AAN6MGT2_9PEZI</name>
<sequence length="95" mass="10564">MFADDSDIMEYRYWGERLAALQAFMRERPPRNGNAFALALAALLISVVVGVLGRAVAALQTWVACEAWAAPVSNDDDTLATLREIVDLLREQARR</sequence>
<keyword evidence="1" id="KW-0812">Transmembrane</keyword>
<gene>
    <name evidence="2" type="ORF">C8A05DRAFT_17123</name>
</gene>
<reference evidence="2" key="1">
    <citation type="journal article" date="2023" name="Mol. Phylogenet. Evol.">
        <title>Genome-scale phylogeny and comparative genomics of the fungal order Sordariales.</title>
        <authorList>
            <person name="Hensen N."/>
            <person name="Bonometti L."/>
            <person name="Westerberg I."/>
            <person name="Brannstrom I.O."/>
            <person name="Guillou S."/>
            <person name="Cros-Aarteil S."/>
            <person name="Calhoun S."/>
            <person name="Haridas S."/>
            <person name="Kuo A."/>
            <person name="Mondo S."/>
            <person name="Pangilinan J."/>
            <person name="Riley R."/>
            <person name="LaButti K."/>
            <person name="Andreopoulos B."/>
            <person name="Lipzen A."/>
            <person name="Chen C."/>
            <person name="Yan M."/>
            <person name="Daum C."/>
            <person name="Ng V."/>
            <person name="Clum A."/>
            <person name="Steindorff A."/>
            <person name="Ohm R.A."/>
            <person name="Martin F."/>
            <person name="Silar P."/>
            <person name="Natvig D.O."/>
            <person name="Lalanne C."/>
            <person name="Gautier V."/>
            <person name="Ament-Velasquez S.L."/>
            <person name="Kruys A."/>
            <person name="Hutchinson M.I."/>
            <person name="Powell A.J."/>
            <person name="Barry K."/>
            <person name="Miller A.N."/>
            <person name="Grigoriev I.V."/>
            <person name="Debuchy R."/>
            <person name="Gladieux P."/>
            <person name="Hiltunen Thoren M."/>
            <person name="Johannesson H."/>
        </authorList>
    </citation>
    <scope>NUCLEOTIDE SEQUENCE</scope>
    <source>
        <strain evidence="2">CBS 103.79</strain>
    </source>
</reference>
<reference evidence="2" key="2">
    <citation type="submission" date="2023-05" db="EMBL/GenBank/DDBJ databases">
        <authorList>
            <consortium name="Lawrence Berkeley National Laboratory"/>
            <person name="Steindorff A."/>
            <person name="Hensen N."/>
            <person name="Bonometti L."/>
            <person name="Westerberg I."/>
            <person name="Brannstrom I.O."/>
            <person name="Guillou S."/>
            <person name="Cros-Aarteil S."/>
            <person name="Calhoun S."/>
            <person name="Haridas S."/>
            <person name="Kuo A."/>
            <person name="Mondo S."/>
            <person name="Pangilinan J."/>
            <person name="Riley R."/>
            <person name="Labutti K."/>
            <person name="Andreopoulos B."/>
            <person name="Lipzen A."/>
            <person name="Chen C."/>
            <person name="Yanf M."/>
            <person name="Daum C."/>
            <person name="Ng V."/>
            <person name="Clum A."/>
            <person name="Ohm R."/>
            <person name="Martin F."/>
            <person name="Silar P."/>
            <person name="Natvig D."/>
            <person name="Lalanne C."/>
            <person name="Gautier V."/>
            <person name="Ament-Velasquez S.L."/>
            <person name="Kruys A."/>
            <person name="Hutchinson M.I."/>
            <person name="Powell A.J."/>
            <person name="Barry K."/>
            <person name="Miller A.N."/>
            <person name="Grigoriev I.V."/>
            <person name="Debuchy R."/>
            <person name="Gladieux P."/>
            <person name="Thoren M.H."/>
            <person name="Johannesson H."/>
        </authorList>
    </citation>
    <scope>NUCLEOTIDE SEQUENCE</scope>
    <source>
        <strain evidence="2">CBS 103.79</strain>
    </source>
</reference>
<comment type="caution">
    <text evidence="2">The sequence shown here is derived from an EMBL/GenBank/DDBJ whole genome shotgun (WGS) entry which is preliminary data.</text>
</comment>
<keyword evidence="1" id="KW-0472">Membrane</keyword>
<proteinExistence type="predicted"/>
<dbReference type="AlphaFoldDB" id="A0AAN6MGT2"/>
<accession>A0AAN6MGT2</accession>
<dbReference type="Proteomes" id="UP001303889">
    <property type="component" value="Unassembled WGS sequence"/>
</dbReference>
<protein>
    <submittedName>
        <fullName evidence="2">Uncharacterized protein</fullName>
    </submittedName>
</protein>
<dbReference type="EMBL" id="MU855657">
    <property type="protein sequence ID" value="KAK3900580.1"/>
    <property type="molecule type" value="Genomic_DNA"/>
</dbReference>
<feature type="transmembrane region" description="Helical" evidence="1">
    <location>
        <begin position="35"/>
        <end position="57"/>
    </location>
</feature>
<keyword evidence="1" id="KW-1133">Transmembrane helix</keyword>
<evidence type="ECO:0000256" key="1">
    <source>
        <dbReference type="SAM" id="Phobius"/>
    </source>
</evidence>
<evidence type="ECO:0000313" key="2">
    <source>
        <dbReference type="EMBL" id="KAK3900580.1"/>
    </source>
</evidence>
<keyword evidence="3" id="KW-1185">Reference proteome</keyword>
<organism evidence="2 3">
    <name type="scientific">Staphylotrichum tortipilum</name>
    <dbReference type="NCBI Taxonomy" id="2831512"/>
    <lineage>
        <taxon>Eukaryota</taxon>
        <taxon>Fungi</taxon>
        <taxon>Dikarya</taxon>
        <taxon>Ascomycota</taxon>
        <taxon>Pezizomycotina</taxon>
        <taxon>Sordariomycetes</taxon>
        <taxon>Sordariomycetidae</taxon>
        <taxon>Sordariales</taxon>
        <taxon>Chaetomiaceae</taxon>
        <taxon>Staphylotrichum</taxon>
    </lineage>
</organism>